<dbReference type="EMBL" id="JACCJB010000028">
    <property type="protein sequence ID" value="KAF6217439.1"/>
    <property type="molecule type" value="Genomic_DNA"/>
</dbReference>
<dbReference type="Proteomes" id="UP000593566">
    <property type="component" value="Unassembled WGS sequence"/>
</dbReference>
<proteinExistence type="predicted"/>
<name>A0A8H6C5Q3_9LECA</name>
<evidence type="ECO:0000313" key="1">
    <source>
        <dbReference type="EMBL" id="KAF6217439.1"/>
    </source>
</evidence>
<dbReference type="RefSeq" id="XP_037146874.1">
    <property type="nucleotide sequence ID" value="XM_037297805.1"/>
</dbReference>
<reference evidence="1 2" key="1">
    <citation type="journal article" date="2020" name="Genomics">
        <title>Complete, high-quality genomes from long-read metagenomic sequencing of two wolf lichen thalli reveals enigmatic genome architecture.</title>
        <authorList>
            <person name="McKenzie S.K."/>
            <person name="Walston R.F."/>
            <person name="Allen J.L."/>
        </authorList>
    </citation>
    <scope>NUCLEOTIDE SEQUENCE [LARGE SCALE GENOMIC DNA]</scope>
    <source>
        <strain evidence="1">WasteWater1</strain>
    </source>
</reference>
<evidence type="ECO:0000313" key="2">
    <source>
        <dbReference type="Proteomes" id="UP000593566"/>
    </source>
</evidence>
<dbReference type="AlphaFoldDB" id="A0A8H6C5Q3"/>
<gene>
    <name evidence="1" type="ORF">HO133_006909</name>
</gene>
<accession>A0A8H6C5Q3</accession>
<comment type="caution">
    <text evidence="1">The sequence shown here is derived from an EMBL/GenBank/DDBJ whole genome shotgun (WGS) entry which is preliminary data.</text>
</comment>
<keyword evidence="2" id="KW-1185">Reference proteome</keyword>
<organism evidence="1 2">
    <name type="scientific">Letharia lupina</name>
    <dbReference type="NCBI Taxonomy" id="560253"/>
    <lineage>
        <taxon>Eukaryota</taxon>
        <taxon>Fungi</taxon>
        <taxon>Dikarya</taxon>
        <taxon>Ascomycota</taxon>
        <taxon>Pezizomycotina</taxon>
        <taxon>Lecanoromycetes</taxon>
        <taxon>OSLEUM clade</taxon>
        <taxon>Lecanoromycetidae</taxon>
        <taxon>Lecanorales</taxon>
        <taxon>Lecanorineae</taxon>
        <taxon>Parmeliaceae</taxon>
        <taxon>Letharia</taxon>
    </lineage>
</organism>
<sequence>MFLWISPAASVSHAPVETRHSANEFTTNQIEDAFANLIPGHMDWQMKKNALESGPSMWIRIKKTIQEGNEAEREKKVERTKRIAVQKSKVLKNDQSKADNDETLANVVAIFEGREEIAGAIAEEQAGKEGSIGELGPLAEIRYGEEYKDSFGKDNEWDVGGML</sequence>
<protein>
    <submittedName>
        <fullName evidence="1">Uncharacterized protein</fullName>
    </submittedName>
</protein>
<dbReference type="GeneID" id="59335309"/>